<comment type="caution">
    <text evidence="1">The sequence shown here is derived from an EMBL/GenBank/DDBJ whole genome shotgun (WGS) entry which is preliminary data.</text>
</comment>
<evidence type="ECO:0000313" key="2">
    <source>
        <dbReference type="Proteomes" id="UP000316541"/>
    </source>
</evidence>
<protein>
    <submittedName>
        <fullName evidence="1">Uncharacterized protein</fullName>
    </submittedName>
</protein>
<name>A0A544Y589_9ACTN</name>
<dbReference type="AlphaFoldDB" id="A0A544Y589"/>
<dbReference type="EMBL" id="VIRM01000074">
    <property type="protein sequence ID" value="TQS11722.1"/>
    <property type="molecule type" value="Genomic_DNA"/>
</dbReference>
<gene>
    <name evidence="1" type="ORF">FLX08_36900</name>
</gene>
<evidence type="ECO:0000313" key="1">
    <source>
        <dbReference type="EMBL" id="TQS11722.1"/>
    </source>
</evidence>
<accession>A0A544Y589</accession>
<proteinExistence type="predicted"/>
<sequence length="218" mass="23996">MLFELASGPNWNSKLAAFIEHAYAPEVNDALQDAPDLSPSLDDAGNGFRRGRGAARATRNLGEGRIFTPISEIHPEDAFELQVHEDGGLRLFTSRFSSLDSDAGEQVILISGAVSHTRRFLSLIRAAAEQAGYFGNWALGLGATGLNGLRAYTSRNTNNWLFTPQTRYDEEDYREATTVTWAELNEAPRAVTRRLAGPLLRALSTEDRFMNALVDPPK</sequence>
<organism evidence="1 2">
    <name type="scientific">Microbispora hainanensis</name>
    <dbReference type="NCBI Taxonomy" id="568844"/>
    <lineage>
        <taxon>Bacteria</taxon>
        <taxon>Bacillati</taxon>
        <taxon>Actinomycetota</taxon>
        <taxon>Actinomycetes</taxon>
        <taxon>Streptosporangiales</taxon>
        <taxon>Streptosporangiaceae</taxon>
        <taxon>Microbispora</taxon>
    </lineage>
</organism>
<reference evidence="1 2" key="1">
    <citation type="submission" date="2019-07" db="EMBL/GenBank/DDBJ databases">
        <title>Microbispora hainanensis DSM 45428.</title>
        <authorList>
            <person name="Thawai C."/>
        </authorList>
    </citation>
    <scope>NUCLEOTIDE SEQUENCE [LARGE SCALE GENOMIC DNA]</scope>
    <source>
        <strain evidence="1 2">DSM 45428</strain>
    </source>
</reference>
<dbReference type="RefSeq" id="WP_142624902.1">
    <property type="nucleotide sequence ID" value="NZ_VIRM01000074.1"/>
</dbReference>
<dbReference type="Proteomes" id="UP000316541">
    <property type="component" value="Unassembled WGS sequence"/>
</dbReference>